<dbReference type="STRING" id="157072.A0A024TZJ2"/>
<evidence type="ECO:0008006" key="2">
    <source>
        <dbReference type="Google" id="ProtNLM"/>
    </source>
</evidence>
<protein>
    <recommendedName>
        <fullName evidence="2">Acyltransferase 3 domain-containing protein</fullName>
    </recommendedName>
</protein>
<dbReference type="AlphaFoldDB" id="A0A024TZJ2"/>
<reference evidence="1" key="1">
    <citation type="submission" date="2013-12" db="EMBL/GenBank/DDBJ databases">
        <title>The Genome Sequence of Aphanomyces invadans NJM9701.</title>
        <authorList>
            <consortium name="The Broad Institute Genomics Platform"/>
            <person name="Russ C."/>
            <person name="Tyler B."/>
            <person name="van West P."/>
            <person name="Dieguez-Uribeondo J."/>
            <person name="Young S.K."/>
            <person name="Zeng Q."/>
            <person name="Gargeya S."/>
            <person name="Fitzgerald M."/>
            <person name="Abouelleil A."/>
            <person name="Alvarado L."/>
            <person name="Chapman S.B."/>
            <person name="Gainer-Dewar J."/>
            <person name="Goldberg J."/>
            <person name="Griggs A."/>
            <person name="Gujja S."/>
            <person name="Hansen M."/>
            <person name="Howarth C."/>
            <person name="Imamovic A."/>
            <person name="Ireland A."/>
            <person name="Larimer J."/>
            <person name="McCowan C."/>
            <person name="Murphy C."/>
            <person name="Pearson M."/>
            <person name="Poon T.W."/>
            <person name="Priest M."/>
            <person name="Roberts A."/>
            <person name="Saif S."/>
            <person name="Shea T."/>
            <person name="Sykes S."/>
            <person name="Wortman J."/>
            <person name="Nusbaum C."/>
            <person name="Birren B."/>
        </authorList>
    </citation>
    <scope>NUCLEOTIDE SEQUENCE [LARGE SCALE GENOMIC DNA]</scope>
    <source>
        <strain evidence="1">NJM9701</strain>
    </source>
</reference>
<gene>
    <name evidence="1" type="ORF">H310_08249</name>
</gene>
<sequence>MTEDVPPRSPAASKPPIKYRPDIDSLRTLAVVPVVHFHAYPHSIQGGFIGENPKGTFTNADFYSRRIRHIIPALLLVLT</sequence>
<accession>A0A024TZJ2</accession>
<dbReference type="GeneID" id="20085299"/>
<proteinExistence type="predicted"/>
<dbReference type="VEuPathDB" id="FungiDB:H310_08249"/>
<organism evidence="1">
    <name type="scientific">Aphanomyces invadans</name>
    <dbReference type="NCBI Taxonomy" id="157072"/>
    <lineage>
        <taxon>Eukaryota</taxon>
        <taxon>Sar</taxon>
        <taxon>Stramenopiles</taxon>
        <taxon>Oomycota</taxon>
        <taxon>Saprolegniomycetes</taxon>
        <taxon>Saprolegniales</taxon>
        <taxon>Verrucalvaceae</taxon>
        <taxon>Aphanomyces</taxon>
    </lineage>
</organism>
<name>A0A024TZJ2_9STRA</name>
<dbReference type="OrthoDB" id="207378at2759"/>
<evidence type="ECO:0000313" key="1">
    <source>
        <dbReference type="EMBL" id="ETV99595.1"/>
    </source>
</evidence>
<dbReference type="RefSeq" id="XP_008872151.1">
    <property type="nucleotide sequence ID" value="XM_008873929.1"/>
</dbReference>
<dbReference type="EMBL" id="KI913967">
    <property type="protein sequence ID" value="ETV99595.1"/>
    <property type="molecule type" value="Genomic_DNA"/>
</dbReference>